<gene>
    <name evidence="17" type="ORF">CAGGBEG34_210089</name>
</gene>
<evidence type="ECO:0000256" key="11">
    <source>
        <dbReference type="ARBA" id="ARBA00029774"/>
    </source>
</evidence>
<feature type="binding site" evidence="14">
    <location>
        <position position="54"/>
    </location>
    <ligand>
        <name>ATP</name>
        <dbReference type="ChEBI" id="CHEBI:30616"/>
    </ligand>
</feature>
<feature type="binding site" evidence="14">
    <location>
        <position position="118"/>
    </location>
    <ligand>
        <name>ATP</name>
        <dbReference type="ChEBI" id="CHEBI:30616"/>
    </ligand>
</feature>
<feature type="domain" description="YrdC-like" evidence="16">
    <location>
        <begin position="9"/>
        <end position="205"/>
    </location>
</feature>
<dbReference type="GO" id="GO:0008033">
    <property type="term" value="P:tRNA processing"/>
    <property type="evidence" value="ECO:0007669"/>
    <property type="project" value="UniProtKB-KW"/>
</dbReference>
<dbReference type="PANTHER" id="PTHR17490:SF16">
    <property type="entry name" value="THREONYLCARBAMOYL-AMP SYNTHASE"/>
    <property type="match status" value="1"/>
</dbReference>
<dbReference type="PANTHER" id="PTHR17490">
    <property type="entry name" value="SUA5"/>
    <property type="match status" value="1"/>
</dbReference>
<accession>G2J8X4</accession>
<dbReference type="Pfam" id="PF01300">
    <property type="entry name" value="Sua5_yciO_yrdC"/>
    <property type="match status" value="1"/>
</dbReference>
<dbReference type="PROSITE" id="PS51163">
    <property type="entry name" value="YRDC"/>
    <property type="match status" value="1"/>
</dbReference>
<dbReference type="OrthoDB" id="9814580at2"/>
<feature type="binding site" evidence="14">
    <location>
        <position position="63"/>
    </location>
    <ligand>
        <name>ATP</name>
        <dbReference type="ChEBI" id="CHEBI:30616"/>
    </ligand>
</feature>
<evidence type="ECO:0000256" key="4">
    <source>
        <dbReference type="ARBA" id="ARBA00015492"/>
    </source>
</evidence>
<dbReference type="Gene3D" id="3.90.870.10">
    <property type="entry name" value="DHBP synthase"/>
    <property type="match status" value="1"/>
</dbReference>
<dbReference type="GO" id="GO:0000049">
    <property type="term" value="F:tRNA binding"/>
    <property type="evidence" value="ECO:0007669"/>
    <property type="project" value="TreeGrafter"/>
</dbReference>
<keyword evidence="5 13" id="KW-0963">Cytoplasm</keyword>
<comment type="catalytic activity">
    <reaction evidence="12 13">
        <text>L-threonine + hydrogencarbonate + ATP = L-threonylcarbamoyladenylate + diphosphate + H2O</text>
        <dbReference type="Rhea" id="RHEA:36407"/>
        <dbReference type="ChEBI" id="CHEBI:15377"/>
        <dbReference type="ChEBI" id="CHEBI:17544"/>
        <dbReference type="ChEBI" id="CHEBI:30616"/>
        <dbReference type="ChEBI" id="CHEBI:33019"/>
        <dbReference type="ChEBI" id="CHEBI:57926"/>
        <dbReference type="ChEBI" id="CHEBI:73682"/>
        <dbReference type="EC" id="2.7.7.87"/>
    </reaction>
</comment>
<dbReference type="GO" id="GO:0006450">
    <property type="term" value="P:regulation of translational fidelity"/>
    <property type="evidence" value="ECO:0007669"/>
    <property type="project" value="TreeGrafter"/>
</dbReference>
<dbReference type="GO" id="GO:0003725">
    <property type="term" value="F:double-stranded RNA binding"/>
    <property type="evidence" value="ECO:0007669"/>
    <property type="project" value="UniProtKB-UniRule"/>
</dbReference>
<feature type="binding site" evidence="14">
    <location>
        <position position="158"/>
    </location>
    <ligand>
        <name>ATP</name>
        <dbReference type="ChEBI" id="CHEBI:30616"/>
    </ligand>
</feature>
<evidence type="ECO:0000256" key="7">
    <source>
        <dbReference type="ARBA" id="ARBA00022694"/>
    </source>
</evidence>
<evidence type="ECO:0000256" key="1">
    <source>
        <dbReference type="ARBA" id="ARBA00004496"/>
    </source>
</evidence>
<protein>
    <recommendedName>
        <fullName evidence="4 13">Threonylcarbamoyl-AMP synthase</fullName>
        <shortName evidence="13">TC-AMP synthase</shortName>
        <ecNumber evidence="3 13">2.7.7.87</ecNumber>
    </recommendedName>
    <alternativeName>
        <fullName evidence="11 13">L-threonylcarbamoyladenylate synthase</fullName>
    </alternativeName>
</protein>
<keyword evidence="7 13" id="KW-0819">tRNA processing</keyword>
<dbReference type="InterPro" id="IPR017945">
    <property type="entry name" value="DHBP_synth_RibB-like_a/b_dom"/>
</dbReference>
<evidence type="ECO:0000256" key="10">
    <source>
        <dbReference type="ARBA" id="ARBA00022840"/>
    </source>
</evidence>
<dbReference type="GO" id="GO:0005737">
    <property type="term" value="C:cytoplasm"/>
    <property type="evidence" value="ECO:0007669"/>
    <property type="project" value="UniProtKB-SubCell"/>
</dbReference>
<feature type="binding site" evidence="14">
    <location>
        <position position="187"/>
    </location>
    <ligand>
        <name>L-threonine</name>
        <dbReference type="ChEBI" id="CHEBI:57926"/>
    </ligand>
</feature>
<evidence type="ECO:0000256" key="15">
    <source>
        <dbReference type="SAM" id="MobiDB-lite"/>
    </source>
</evidence>
<reference evidence="17 18" key="1">
    <citation type="submission" date="2011-08" db="EMBL/GenBank/DDBJ databases">
        <title>The genome of the obligate endobacterium of an arbuscular mycorrhizal fungus reveals an interphylum network of nutritional interactions.</title>
        <authorList>
            <person name="Ghignone S."/>
            <person name="Salvioli A."/>
            <person name="Anca I."/>
            <person name="Lumini E."/>
            <person name="Ortu G."/>
            <person name="Petiti L."/>
            <person name="Cruveiller S."/>
            <person name="Bianciotto V."/>
            <person name="Piffanelli P."/>
            <person name="Lanfranco L."/>
            <person name="Bonfante P."/>
        </authorList>
    </citation>
    <scope>NUCLEOTIDE SEQUENCE [LARGE SCALE GENOMIC DNA]</scope>
    <source>
        <strain evidence="17 18">BEG34</strain>
    </source>
</reference>
<feature type="region of interest" description="Disordered" evidence="15">
    <location>
        <begin position="360"/>
        <end position="394"/>
    </location>
</feature>
<evidence type="ECO:0000256" key="2">
    <source>
        <dbReference type="ARBA" id="ARBA00007663"/>
    </source>
</evidence>
<dbReference type="Proteomes" id="UP000054051">
    <property type="component" value="Unassembled WGS sequence"/>
</dbReference>
<dbReference type="EC" id="2.7.7.87" evidence="3 13"/>
<dbReference type="InterPro" id="IPR010923">
    <property type="entry name" value="T(6)A37_SUA5"/>
</dbReference>
<comment type="similarity">
    <text evidence="2 13">Belongs to the SUA5 family.</text>
</comment>
<dbReference type="NCBIfam" id="TIGR00057">
    <property type="entry name" value="L-threonylcarbamoyladenylate synthase"/>
    <property type="match status" value="1"/>
</dbReference>
<proteinExistence type="inferred from homology"/>
<evidence type="ECO:0000256" key="12">
    <source>
        <dbReference type="ARBA" id="ARBA00048366"/>
    </source>
</evidence>
<dbReference type="InterPro" id="IPR005145">
    <property type="entry name" value="Sua5_C"/>
</dbReference>
<feature type="binding site" evidence="14">
    <location>
        <position position="239"/>
    </location>
    <ligand>
        <name>ATP</name>
        <dbReference type="ChEBI" id="CHEBI:30616"/>
    </ligand>
</feature>
<feature type="binding site" evidence="14">
    <location>
        <position position="148"/>
    </location>
    <ligand>
        <name>L-threonine</name>
        <dbReference type="ChEBI" id="CHEBI:57926"/>
    </ligand>
</feature>
<dbReference type="GO" id="GO:0061710">
    <property type="term" value="F:L-threonylcarbamoyladenylate synthase"/>
    <property type="evidence" value="ECO:0007669"/>
    <property type="project" value="UniProtKB-EC"/>
</dbReference>
<sequence length="407" mass="43686">MTVEHCANGNEIQRAAAFLDAGQLLAFPTETVYGLGADAQNPSAIARVYALKGRPATHPLIVHLGFNADPAYWIHGAMPRAARVLIDAFWPGPLTLILPRAAHIPAAVSGGQPSIGLRCPAHPLAQALLNAFHHLGKIKGTPQRGIAAPSANRFGRVSPTAAQHVRDEFGDAVPVLDGGACAVGIESTIVDLSRGFPAVLRPGCICAAQIAEALGEMPRNESEAKDGAPRVSGMLRAHYAPRTPLFLRTQEEITRALDEARQHGERIAVLGRGNFAERLMQRAAQYSRVHIVMASSTPTAYARGLYQLLRQLDTLGCARILVEILPEAPAWTALNDRLSRAAVLEHVSVRLPLARARRQYGDRCRRSRSPSRSDGGDPAASSYGEREATQGKPLKHALVSAVSWTTD</sequence>
<comment type="subcellular location">
    <subcellularLocation>
        <location evidence="1 13">Cytoplasm</location>
    </subcellularLocation>
</comment>
<evidence type="ECO:0000313" key="18">
    <source>
        <dbReference type="Proteomes" id="UP000054051"/>
    </source>
</evidence>
<dbReference type="eggNOG" id="COG0009">
    <property type="taxonomic scope" value="Bacteria"/>
</dbReference>
<keyword evidence="18" id="KW-1185">Reference proteome</keyword>
<evidence type="ECO:0000256" key="6">
    <source>
        <dbReference type="ARBA" id="ARBA00022679"/>
    </source>
</evidence>
<comment type="function">
    <text evidence="13">Required for the formation of a threonylcarbamoyl group on adenosine at position 37 (t(6)A37) in tRNAs that read codons beginning with adenine.</text>
</comment>
<organism evidence="17 18">
    <name type="scientific">Candidatus Glomeribacter gigasporarum BEG34</name>
    <dbReference type="NCBI Taxonomy" id="1070319"/>
    <lineage>
        <taxon>Bacteria</taxon>
        <taxon>Pseudomonadati</taxon>
        <taxon>Pseudomonadota</taxon>
        <taxon>Betaproteobacteria</taxon>
        <taxon>Burkholderiales</taxon>
        <taxon>Burkholderiaceae</taxon>
        <taxon>Candidatus Glomeribacter</taxon>
    </lineage>
</organism>
<evidence type="ECO:0000256" key="8">
    <source>
        <dbReference type="ARBA" id="ARBA00022695"/>
    </source>
</evidence>
<feature type="binding site" evidence="14">
    <location>
        <position position="31"/>
    </location>
    <ligand>
        <name>L-threonine</name>
        <dbReference type="ChEBI" id="CHEBI:57926"/>
    </ligand>
</feature>
<dbReference type="EMBL" id="CAFB01000038">
    <property type="protein sequence ID" value="CCD29221.1"/>
    <property type="molecule type" value="Genomic_DNA"/>
</dbReference>
<dbReference type="Gene3D" id="3.40.50.11030">
    <property type="entry name" value="Threonylcarbamoyl-AMP synthase, C-terminal domain"/>
    <property type="match status" value="1"/>
</dbReference>
<feature type="binding site" evidence="14">
    <location>
        <position position="150"/>
    </location>
    <ligand>
        <name>ATP</name>
        <dbReference type="ChEBI" id="CHEBI:30616"/>
    </ligand>
</feature>
<dbReference type="AlphaFoldDB" id="G2J8X4"/>
<evidence type="ECO:0000256" key="13">
    <source>
        <dbReference type="PIRNR" id="PIRNR004930"/>
    </source>
</evidence>
<dbReference type="InterPro" id="IPR050156">
    <property type="entry name" value="TC-AMP_synthase_SUA5"/>
</dbReference>
<dbReference type="Pfam" id="PF03481">
    <property type="entry name" value="Sua5_C"/>
    <property type="match status" value="1"/>
</dbReference>
<dbReference type="InterPro" id="IPR038385">
    <property type="entry name" value="Sua5/YwlC_C"/>
</dbReference>
<keyword evidence="6 13" id="KW-0808">Transferase</keyword>
<evidence type="ECO:0000256" key="14">
    <source>
        <dbReference type="PIRSR" id="PIRSR004930-1"/>
    </source>
</evidence>
<evidence type="ECO:0000256" key="5">
    <source>
        <dbReference type="ARBA" id="ARBA00022490"/>
    </source>
</evidence>
<keyword evidence="9 13" id="KW-0547">Nucleotide-binding</keyword>
<keyword evidence="10 13" id="KW-0067">ATP-binding</keyword>
<dbReference type="PIRSF" id="PIRSF004930">
    <property type="entry name" value="Tln_factor_SUA5"/>
    <property type="match status" value="1"/>
</dbReference>
<dbReference type="GO" id="GO:0005524">
    <property type="term" value="F:ATP binding"/>
    <property type="evidence" value="ECO:0007669"/>
    <property type="project" value="UniProtKB-UniRule"/>
</dbReference>
<keyword evidence="8 13" id="KW-0548">Nucleotidyltransferase</keyword>
<evidence type="ECO:0000313" key="17">
    <source>
        <dbReference type="EMBL" id="CCD29221.1"/>
    </source>
</evidence>
<name>G2J8X4_9BURK</name>
<evidence type="ECO:0000259" key="16">
    <source>
        <dbReference type="PROSITE" id="PS51163"/>
    </source>
</evidence>
<dbReference type="STRING" id="1070319.CAGGBEG34_210089"/>
<comment type="caution">
    <text evidence="17">The sequence shown here is derived from an EMBL/GenBank/DDBJ whole genome shotgun (WGS) entry which is preliminary data.</text>
</comment>
<dbReference type="InterPro" id="IPR006070">
    <property type="entry name" value="Sua5-like_dom"/>
</dbReference>
<dbReference type="SUPFAM" id="SSF55821">
    <property type="entry name" value="YrdC/RibB"/>
    <property type="match status" value="1"/>
</dbReference>
<evidence type="ECO:0000256" key="3">
    <source>
        <dbReference type="ARBA" id="ARBA00012584"/>
    </source>
</evidence>
<feature type="binding site" evidence="14">
    <location>
        <position position="201"/>
    </location>
    <ligand>
        <name>ATP</name>
        <dbReference type="ChEBI" id="CHEBI:30616"/>
    </ligand>
</feature>
<evidence type="ECO:0000256" key="9">
    <source>
        <dbReference type="ARBA" id="ARBA00022741"/>
    </source>
</evidence>